<proteinExistence type="predicted"/>
<dbReference type="EMBL" id="CP010705">
    <property type="protein sequence ID" value="AUQ95258.1"/>
    <property type="molecule type" value="Genomic_DNA"/>
</dbReference>
<feature type="transmembrane region" description="Helical" evidence="1">
    <location>
        <begin position="26"/>
        <end position="44"/>
    </location>
</feature>
<dbReference type="Proteomes" id="UP000236536">
    <property type="component" value="Chromosome"/>
</dbReference>
<name>A0A2I7GAV8_9RHOB</name>
<reference evidence="2 5" key="3">
    <citation type="journal article" date="2017" name="Int. J. Syst. Evol. Microbiol.">
        <title>Adaptation of Surface-Associated Bacteria to the Open Ocean: A Genomically Distinct Subpopulation of Phaeobacter gallaeciensis Colonizes Pacific Mesozooplankton.</title>
        <authorList>
            <person name="Freese H.M."/>
            <person name="Methner A."/>
            <person name="Overmann J."/>
        </authorList>
    </citation>
    <scope>NUCLEOTIDE SEQUENCE [LARGE SCALE GENOMIC DNA]</scope>
    <source>
        <strain evidence="2 5">P66</strain>
    </source>
</reference>
<organism evidence="3 4">
    <name type="scientific">Phaeobacter inhibens</name>
    <dbReference type="NCBI Taxonomy" id="221822"/>
    <lineage>
        <taxon>Bacteria</taxon>
        <taxon>Pseudomonadati</taxon>
        <taxon>Pseudomonadota</taxon>
        <taxon>Alphaproteobacteria</taxon>
        <taxon>Rhodobacterales</taxon>
        <taxon>Roseobacteraceae</taxon>
        <taxon>Phaeobacter</taxon>
    </lineage>
</organism>
<evidence type="ECO:0000313" key="5">
    <source>
        <dbReference type="Proteomes" id="UP000236536"/>
    </source>
</evidence>
<keyword evidence="1" id="KW-1133">Transmembrane helix</keyword>
<protein>
    <submittedName>
        <fullName evidence="3">Uncharacterized protein</fullName>
    </submittedName>
</protein>
<dbReference type="Proteomes" id="UP000236447">
    <property type="component" value="Chromosome"/>
</dbReference>
<evidence type="ECO:0000256" key="1">
    <source>
        <dbReference type="SAM" id="Phobius"/>
    </source>
</evidence>
<feature type="transmembrane region" description="Helical" evidence="1">
    <location>
        <begin position="50"/>
        <end position="68"/>
    </location>
</feature>
<gene>
    <name evidence="2" type="ORF">PhaeoP66_02492</name>
    <name evidence="3" type="ORF">PhaeoP88_00917</name>
</gene>
<evidence type="ECO:0000313" key="4">
    <source>
        <dbReference type="Proteomes" id="UP000236447"/>
    </source>
</evidence>
<sequence length="171" mass="18317">MGQRAGSGETKDEILATVDASAPRRVLAAVMLIVVGALAIYVALAKPPAPHWLVFLLAIGGFCLWLAMRLWQATALRIELTEEVLRSSDGAVIAEVADVVAVDRGVFAFKPSNGFLIRTATKGARSWRPGLWWRLGHRIGIGGVTPGAQSKSMAEILAIMIARRETGQSQS</sequence>
<keyword evidence="5" id="KW-1185">Reference proteome</keyword>
<reference evidence="3 4" key="1">
    <citation type="journal article" date="2017" name="Front. Microbiol.">
        <title>Phaeobacter piscinae sp. nov., a species of the Roseobacter group and potential aquaculture probiont.</title>
        <authorList>
            <person name="Sonnenschein E.C."/>
            <person name="Phippen C.B.W."/>
            <person name="Nielsen K.F."/>
            <person name="Mateiu R.V."/>
            <person name="Melchiorsen J."/>
            <person name="Gram L."/>
            <person name="Overmann J."/>
            <person name="Freese H.M."/>
        </authorList>
    </citation>
    <scope>NUCLEOTIDE SEQUENCE [LARGE SCALE GENOMIC DNA]</scope>
    <source>
        <strain evidence="3 4">P88</strain>
    </source>
</reference>
<accession>A0A2I7GAV8</accession>
<dbReference type="EMBL" id="CP010725">
    <property type="protein sequence ID" value="AUQ98307.1"/>
    <property type="molecule type" value="Genomic_DNA"/>
</dbReference>
<evidence type="ECO:0000313" key="2">
    <source>
        <dbReference type="EMBL" id="AUQ95258.1"/>
    </source>
</evidence>
<dbReference type="RefSeq" id="WP_102874623.1">
    <property type="nucleotide sequence ID" value="NZ_CP010599.1"/>
</dbReference>
<reference evidence="4 5" key="2">
    <citation type="journal article" date="2017" name="Genome Biol. Evol.">
        <title>Trajectories and Drivers of Genome Evolution in Surface-Associated Marine Phaeobacter.</title>
        <authorList>
            <person name="Freese H.M."/>
            <person name="Sikorski J."/>
            <person name="Bunk B."/>
            <person name="Scheuner C."/>
            <person name="Meier-Kolthoff J.P."/>
            <person name="Sproer C."/>
            <person name="Gram L."/>
            <person name="Overmann J."/>
        </authorList>
    </citation>
    <scope>NUCLEOTIDE SEQUENCE [LARGE SCALE GENOMIC DNA]</scope>
    <source>
        <strain evidence="2 5">P66</strain>
        <strain evidence="3 4">P88</strain>
    </source>
</reference>
<evidence type="ECO:0000313" key="3">
    <source>
        <dbReference type="EMBL" id="AUQ98307.1"/>
    </source>
</evidence>
<keyword evidence="1" id="KW-0812">Transmembrane</keyword>
<keyword evidence="1" id="KW-0472">Membrane</keyword>
<dbReference type="AlphaFoldDB" id="A0A2I7GAV8"/>